<evidence type="ECO:0000256" key="2">
    <source>
        <dbReference type="ARBA" id="ARBA00006278"/>
    </source>
</evidence>
<feature type="transmembrane region" description="Helical" evidence="10">
    <location>
        <begin position="56"/>
        <end position="73"/>
    </location>
</feature>
<evidence type="ECO:0000256" key="4">
    <source>
        <dbReference type="ARBA" id="ARBA00022692"/>
    </source>
</evidence>
<dbReference type="InterPro" id="IPR017927">
    <property type="entry name" value="FAD-bd_FR_type"/>
</dbReference>
<keyword evidence="5 10" id="KW-1133">Transmembrane helix</keyword>
<gene>
    <name evidence="12" type="ORF">B0H15DRAFT_64786</name>
</gene>
<dbReference type="GO" id="GO:0015677">
    <property type="term" value="P:copper ion import"/>
    <property type="evidence" value="ECO:0007669"/>
    <property type="project" value="TreeGrafter"/>
</dbReference>
<keyword evidence="6" id="KW-0560">Oxidoreductase</keyword>
<sequence>MSHGAPPIIPEHLRQYNSYVEDPKWQGHFTLMWVALLGVCAALAAPRAVRGVRSGAAFAGLAGVRVAALYAPLPSDDGSLSPQSTIVDGKSAAAGPARRNWVHAGTSVLSSVALWNVPGVDLNFGQLLVVLAYSVFTLVSIIHKAPLLSNPNRAGFLAIAQLPPVFLFAMKNSPVALLLGPGVDYTKLNFVHRWAGRGLFLGAVIHGSIWINNHLTWNIPILSRQKEGSGVAALACLCIIVLSSVAPVRRWSYSLFIFIHYLTFPSFFITLCYHTPYIYPWIFPPLAFFAFDVLLRLLKFRVVVARVRPCDGGLSIISMPDAASGWRAGQHVQLRALIGGRAFTQAHPLTILCAPPDTTCLAPPPGLLLAARACGPWSRALHAFGRGRPPAPLFARGLPAADAEHLAADTGADDEDELDEEEVFEKGGAGGAGVSDGRAMHVVLDGPYGGPAVDAGRYGGVLFLAGGSGVTAALGQLDELVGRCVRRGRARGERTRRVEWVWCVRDADALGWFAPQLAQIAAMAARPGSGLVLRLRVFVTGPGGAAAGNGAGVCEVSAGRPAARALLDELVSGSDSIAKGSVIGDKDIEHGTGAGPEGASDGFAVFVAGPRGLVREAGNAVARVNLVRGVGVDFSADAFVI</sequence>
<evidence type="ECO:0000256" key="6">
    <source>
        <dbReference type="ARBA" id="ARBA00023002"/>
    </source>
</evidence>
<dbReference type="GO" id="GO:0006879">
    <property type="term" value="P:intracellular iron ion homeostasis"/>
    <property type="evidence" value="ECO:0007669"/>
    <property type="project" value="TreeGrafter"/>
</dbReference>
<feature type="transmembrane region" description="Helical" evidence="10">
    <location>
        <begin position="228"/>
        <end position="246"/>
    </location>
</feature>
<dbReference type="InterPro" id="IPR039261">
    <property type="entry name" value="FNR_nucleotide-bd"/>
</dbReference>
<dbReference type="GO" id="GO:0005886">
    <property type="term" value="C:plasma membrane"/>
    <property type="evidence" value="ECO:0007669"/>
    <property type="project" value="TreeGrafter"/>
</dbReference>
<comment type="caution">
    <text evidence="12">The sequence shown here is derived from an EMBL/GenBank/DDBJ whole genome shotgun (WGS) entry which is preliminary data.</text>
</comment>
<dbReference type="SFLD" id="SFLDS00052">
    <property type="entry name" value="Ferric_Reductase_Domain"/>
    <property type="match status" value="1"/>
</dbReference>
<dbReference type="PANTHER" id="PTHR32361">
    <property type="entry name" value="FERRIC/CUPRIC REDUCTASE TRANSMEMBRANE COMPONENT"/>
    <property type="match status" value="1"/>
</dbReference>
<protein>
    <submittedName>
        <fullName evidence="12">Iron reductase</fullName>
    </submittedName>
</protein>
<organism evidence="12 13">
    <name type="scientific">Mycena belliarum</name>
    <dbReference type="NCBI Taxonomy" id="1033014"/>
    <lineage>
        <taxon>Eukaryota</taxon>
        <taxon>Fungi</taxon>
        <taxon>Dikarya</taxon>
        <taxon>Basidiomycota</taxon>
        <taxon>Agaricomycotina</taxon>
        <taxon>Agaricomycetes</taxon>
        <taxon>Agaricomycetidae</taxon>
        <taxon>Agaricales</taxon>
        <taxon>Marasmiineae</taxon>
        <taxon>Mycenaceae</taxon>
        <taxon>Mycena</taxon>
    </lineage>
</organism>
<evidence type="ECO:0000313" key="13">
    <source>
        <dbReference type="Proteomes" id="UP001222325"/>
    </source>
</evidence>
<evidence type="ECO:0000256" key="7">
    <source>
        <dbReference type="ARBA" id="ARBA00023065"/>
    </source>
</evidence>
<feature type="transmembrane region" description="Helical" evidence="10">
    <location>
        <begin position="253"/>
        <end position="271"/>
    </location>
</feature>
<dbReference type="SUPFAM" id="SSF52343">
    <property type="entry name" value="Ferredoxin reductase-like, C-terminal NADP-linked domain"/>
    <property type="match status" value="1"/>
</dbReference>
<keyword evidence="4 10" id="KW-0812">Transmembrane</keyword>
<dbReference type="Gene3D" id="3.40.50.80">
    <property type="entry name" value="Nucleotide-binding domain of ferredoxin-NADP reductase (FNR) module"/>
    <property type="match status" value="1"/>
</dbReference>
<dbReference type="PANTHER" id="PTHR32361:SF9">
    <property type="entry name" value="FERRIC REDUCTASE TRANSMEMBRANE COMPONENT 3-RELATED"/>
    <property type="match status" value="1"/>
</dbReference>
<dbReference type="InterPro" id="IPR013130">
    <property type="entry name" value="Fe3_Rdtase_TM_dom"/>
</dbReference>
<evidence type="ECO:0000259" key="11">
    <source>
        <dbReference type="PROSITE" id="PS51384"/>
    </source>
</evidence>
<dbReference type="Proteomes" id="UP001222325">
    <property type="component" value="Unassembled WGS sequence"/>
</dbReference>
<keyword evidence="7" id="KW-0406">Ion transport</keyword>
<dbReference type="CDD" id="cd06186">
    <property type="entry name" value="NOX_Duox_like_FAD_NADP"/>
    <property type="match status" value="1"/>
</dbReference>
<evidence type="ECO:0000256" key="1">
    <source>
        <dbReference type="ARBA" id="ARBA00004141"/>
    </source>
</evidence>
<feature type="transmembrane region" description="Helical" evidence="10">
    <location>
        <begin position="277"/>
        <end position="298"/>
    </location>
</feature>
<dbReference type="EMBL" id="JARJCN010000119">
    <property type="protein sequence ID" value="KAJ7073224.1"/>
    <property type="molecule type" value="Genomic_DNA"/>
</dbReference>
<feature type="domain" description="FAD-binding FR-type" evidence="11">
    <location>
        <begin position="249"/>
        <end position="454"/>
    </location>
</feature>
<name>A0AAD6XIG5_9AGAR</name>
<dbReference type="Pfam" id="PF01794">
    <property type="entry name" value="Ferric_reduct"/>
    <property type="match status" value="1"/>
</dbReference>
<evidence type="ECO:0000256" key="9">
    <source>
        <dbReference type="ARBA" id="ARBA00023180"/>
    </source>
</evidence>
<keyword evidence="8 10" id="KW-0472">Membrane</keyword>
<keyword evidence="9" id="KW-0325">Glycoprotein</keyword>
<feature type="transmembrane region" description="Helical" evidence="10">
    <location>
        <begin position="25"/>
        <end position="44"/>
    </location>
</feature>
<dbReference type="PROSITE" id="PS51384">
    <property type="entry name" value="FAD_FR"/>
    <property type="match status" value="1"/>
</dbReference>
<dbReference type="Pfam" id="PF08030">
    <property type="entry name" value="NAD_binding_6"/>
    <property type="match status" value="1"/>
</dbReference>
<dbReference type="SFLD" id="SFLDG01168">
    <property type="entry name" value="Ferric_reductase_subgroup_(FRE"/>
    <property type="match status" value="1"/>
</dbReference>
<dbReference type="InterPro" id="IPR051410">
    <property type="entry name" value="Ferric/Cupric_Reductase"/>
</dbReference>
<comment type="subcellular location">
    <subcellularLocation>
        <location evidence="1">Membrane</location>
        <topology evidence="1">Multi-pass membrane protein</topology>
    </subcellularLocation>
</comment>
<accession>A0AAD6XIG5</accession>
<dbReference type="GO" id="GO:0000293">
    <property type="term" value="F:ferric-chelate reductase activity"/>
    <property type="evidence" value="ECO:0007669"/>
    <property type="project" value="TreeGrafter"/>
</dbReference>
<evidence type="ECO:0000313" key="12">
    <source>
        <dbReference type="EMBL" id="KAJ7073224.1"/>
    </source>
</evidence>
<comment type="similarity">
    <text evidence="2">Belongs to the ferric reductase (FRE) family.</text>
</comment>
<keyword evidence="13" id="KW-1185">Reference proteome</keyword>
<dbReference type="InterPro" id="IPR013121">
    <property type="entry name" value="Fe_red_NAD-bd_6"/>
</dbReference>
<feature type="transmembrane region" description="Helical" evidence="10">
    <location>
        <begin position="124"/>
        <end position="142"/>
    </location>
</feature>
<reference evidence="12" key="1">
    <citation type="submission" date="2023-03" db="EMBL/GenBank/DDBJ databases">
        <title>Massive genome expansion in bonnet fungi (Mycena s.s.) driven by repeated elements and novel gene families across ecological guilds.</title>
        <authorList>
            <consortium name="Lawrence Berkeley National Laboratory"/>
            <person name="Harder C.B."/>
            <person name="Miyauchi S."/>
            <person name="Viragh M."/>
            <person name="Kuo A."/>
            <person name="Thoen E."/>
            <person name="Andreopoulos B."/>
            <person name="Lu D."/>
            <person name="Skrede I."/>
            <person name="Drula E."/>
            <person name="Henrissat B."/>
            <person name="Morin E."/>
            <person name="Kohler A."/>
            <person name="Barry K."/>
            <person name="LaButti K."/>
            <person name="Morin E."/>
            <person name="Salamov A."/>
            <person name="Lipzen A."/>
            <person name="Mereny Z."/>
            <person name="Hegedus B."/>
            <person name="Baldrian P."/>
            <person name="Stursova M."/>
            <person name="Weitz H."/>
            <person name="Taylor A."/>
            <person name="Grigoriev I.V."/>
            <person name="Nagy L.G."/>
            <person name="Martin F."/>
            <person name="Kauserud H."/>
        </authorList>
    </citation>
    <scope>NUCLEOTIDE SEQUENCE</scope>
    <source>
        <strain evidence="12">CBHHK173m</strain>
    </source>
</reference>
<keyword evidence="3" id="KW-0813">Transport</keyword>
<dbReference type="AlphaFoldDB" id="A0AAD6XIG5"/>
<proteinExistence type="inferred from homology"/>
<evidence type="ECO:0000256" key="10">
    <source>
        <dbReference type="SAM" id="Phobius"/>
    </source>
</evidence>
<evidence type="ECO:0000256" key="3">
    <source>
        <dbReference type="ARBA" id="ARBA00022448"/>
    </source>
</evidence>
<evidence type="ECO:0000256" key="8">
    <source>
        <dbReference type="ARBA" id="ARBA00023136"/>
    </source>
</evidence>
<dbReference type="GO" id="GO:0006826">
    <property type="term" value="P:iron ion transport"/>
    <property type="evidence" value="ECO:0007669"/>
    <property type="project" value="TreeGrafter"/>
</dbReference>
<evidence type="ECO:0000256" key="5">
    <source>
        <dbReference type="ARBA" id="ARBA00022989"/>
    </source>
</evidence>